<sequence>CGTTRNASAPWPDARNPGRCATACRRRGLHGLGLRRPSSPAPPAKACPSSSARRASGCPSSITSSPADRNERAADWRERTNDRLQRGWLWPRLPH</sequence>
<feature type="compositionally biased region" description="Basic and acidic residues" evidence="1">
    <location>
        <begin position="68"/>
        <end position="85"/>
    </location>
</feature>
<feature type="region of interest" description="Disordered" evidence="1">
    <location>
        <begin position="1"/>
        <end position="20"/>
    </location>
</feature>
<dbReference type="AlphaFoldDB" id="A0A6J4IGF3"/>
<feature type="non-terminal residue" evidence="2">
    <location>
        <position position="95"/>
    </location>
</feature>
<evidence type="ECO:0000313" key="2">
    <source>
        <dbReference type="EMBL" id="CAA9249553.1"/>
    </source>
</evidence>
<feature type="non-terminal residue" evidence="2">
    <location>
        <position position="1"/>
    </location>
</feature>
<protein>
    <submittedName>
        <fullName evidence="2">Uncharacterized protein</fullName>
    </submittedName>
</protein>
<feature type="region of interest" description="Disordered" evidence="1">
    <location>
        <begin position="31"/>
        <end position="95"/>
    </location>
</feature>
<organism evidence="2">
    <name type="scientific">uncultured Acetobacteraceae bacterium</name>
    <dbReference type="NCBI Taxonomy" id="169975"/>
    <lineage>
        <taxon>Bacteria</taxon>
        <taxon>Pseudomonadati</taxon>
        <taxon>Pseudomonadota</taxon>
        <taxon>Alphaproteobacteria</taxon>
        <taxon>Acetobacterales</taxon>
        <taxon>Acetobacteraceae</taxon>
        <taxon>environmental samples</taxon>
    </lineage>
</organism>
<gene>
    <name evidence="2" type="ORF">AVDCRST_MAG08-2043</name>
</gene>
<accession>A0A6J4IGF3</accession>
<name>A0A6J4IGF3_9PROT</name>
<reference evidence="2" key="1">
    <citation type="submission" date="2020-02" db="EMBL/GenBank/DDBJ databases">
        <authorList>
            <person name="Meier V. D."/>
        </authorList>
    </citation>
    <scope>NUCLEOTIDE SEQUENCE</scope>
    <source>
        <strain evidence="2">AVDCRST_MAG08</strain>
    </source>
</reference>
<feature type="compositionally biased region" description="Low complexity" evidence="1">
    <location>
        <begin position="46"/>
        <end position="61"/>
    </location>
</feature>
<evidence type="ECO:0000256" key="1">
    <source>
        <dbReference type="SAM" id="MobiDB-lite"/>
    </source>
</evidence>
<proteinExistence type="predicted"/>
<dbReference type="EMBL" id="CADCTG010000166">
    <property type="protein sequence ID" value="CAA9249553.1"/>
    <property type="molecule type" value="Genomic_DNA"/>
</dbReference>